<dbReference type="SUPFAM" id="SSF55073">
    <property type="entry name" value="Nucleotide cyclase"/>
    <property type="match status" value="1"/>
</dbReference>
<dbReference type="AlphaFoldDB" id="D3DI61"/>
<dbReference type="PANTHER" id="PTHR46663:SF4">
    <property type="entry name" value="DIGUANYLATE CYCLASE DGCT-RELATED"/>
    <property type="match status" value="1"/>
</dbReference>
<dbReference type="STRING" id="608538.HTH_1055"/>
<name>D3DI61_HYDTT</name>
<evidence type="ECO:0000313" key="3">
    <source>
        <dbReference type="EMBL" id="BAI69513.1"/>
    </source>
</evidence>
<dbReference type="InterPro" id="IPR000160">
    <property type="entry name" value="GGDEF_dom"/>
</dbReference>
<keyword evidence="4" id="KW-1185">Reference proteome</keyword>
<dbReference type="eggNOG" id="COG2199">
    <property type="taxonomic scope" value="Bacteria"/>
</dbReference>
<keyword evidence="1" id="KW-0472">Membrane</keyword>
<feature type="transmembrane region" description="Helical" evidence="1">
    <location>
        <begin position="30"/>
        <end position="47"/>
    </location>
</feature>
<organism evidence="3 4">
    <name type="scientific">Hydrogenobacter thermophilus (strain DSM 6534 / IAM 12695 / TK-6)</name>
    <dbReference type="NCBI Taxonomy" id="608538"/>
    <lineage>
        <taxon>Bacteria</taxon>
        <taxon>Pseudomonadati</taxon>
        <taxon>Aquificota</taxon>
        <taxon>Aquificia</taxon>
        <taxon>Aquificales</taxon>
        <taxon>Aquificaceae</taxon>
        <taxon>Hydrogenobacter</taxon>
    </lineage>
</organism>
<reference evidence="3 4" key="1">
    <citation type="journal article" date="2010" name="J. Bacteriol.">
        <title>Complete genome sequence of the thermophilic, obligately chemolithoautotrophic hydrogen-oxidizing bacterium Hydrogenobacter thermophilus TK-6.</title>
        <authorList>
            <person name="Arai H."/>
            <person name="Kanbe H."/>
            <person name="Ishii M."/>
            <person name="Igarashi Y."/>
        </authorList>
    </citation>
    <scope>NUCLEOTIDE SEQUENCE [LARGE SCALE GENOMIC DNA]</scope>
    <source>
        <strain evidence="4">DSM 6534 / IAM 12695 / TK-6 [Tokyo]</strain>
    </source>
</reference>
<dbReference type="KEGG" id="hth:HTH_1055"/>
<dbReference type="PANTHER" id="PTHR46663">
    <property type="entry name" value="DIGUANYLATE CYCLASE DGCT-RELATED"/>
    <property type="match status" value="1"/>
</dbReference>
<dbReference type="PROSITE" id="PS50887">
    <property type="entry name" value="GGDEF"/>
    <property type="match status" value="1"/>
</dbReference>
<sequence>MTYDQYLALGFGVLFASFALGFKSSIAKKLSAIFSVSFLLQAVVGFFNQKPISILLLFYSYLLISVAFFYGLSITRTVRALANKAYTDQLTKVNNRTFLEDILKKELRHYETLGINYCVVFIDMFNFKKVNDAYGHTVGDRVLAEVGQRLRKSVRSDDFVVRYGGDEFLVVLKDVKEDRINSVIERLRESLNFDAEGIQVRANIGYAIYPKDGKSFEELVKVSIGRMYEDKKAMENE</sequence>
<dbReference type="OrthoDB" id="9783388at2"/>
<dbReference type="EMBL" id="AP011112">
    <property type="protein sequence ID" value="BAI69513.1"/>
    <property type="molecule type" value="Genomic_DNA"/>
</dbReference>
<dbReference type="RefSeq" id="WP_012963693.1">
    <property type="nucleotide sequence ID" value="NC_013799.1"/>
</dbReference>
<dbReference type="Gene3D" id="3.30.70.270">
    <property type="match status" value="1"/>
</dbReference>
<dbReference type="Proteomes" id="UP000002574">
    <property type="component" value="Chromosome"/>
</dbReference>
<evidence type="ECO:0000256" key="1">
    <source>
        <dbReference type="SAM" id="Phobius"/>
    </source>
</evidence>
<keyword evidence="1" id="KW-1133">Transmembrane helix</keyword>
<dbReference type="NCBIfam" id="TIGR00254">
    <property type="entry name" value="GGDEF"/>
    <property type="match status" value="1"/>
</dbReference>
<proteinExistence type="predicted"/>
<dbReference type="SMART" id="SM00267">
    <property type="entry name" value="GGDEF"/>
    <property type="match status" value="1"/>
</dbReference>
<gene>
    <name evidence="3" type="ordered locus">HTH_1055</name>
</gene>
<protein>
    <submittedName>
        <fullName evidence="3">Diguanylate cyclase (GGDEF domain)</fullName>
    </submittedName>
</protein>
<accession>D3DI61</accession>
<dbReference type="KEGG" id="hte:Hydth_1049"/>
<dbReference type="CDD" id="cd01949">
    <property type="entry name" value="GGDEF"/>
    <property type="match status" value="1"/>
</dbReference>
<evidence type="ECO:0000313" key="4">
    <source>
        <dbReference type="Proteomes" id="UP000002574"/>
    </source>
</evidence>
<feature type="transmembrane region" description="Helical" evidence="1">
    <location>
        <begin position="6"/>
        <end position="23"/>
    </location>
</feature>
<dbReference type="InterPro" id="IPR029787">
    <property type="entry name" value="Nucleotide_cyclase"/>
</dbReference>
<dbReference type="Pfam" id="PF00990">
    <property type="entry name" value="GGDEF"/>
    <property type="match status" value="1"/>
</dbReference>
<evidence type="ECO:0000259" key="2">
    <source>
        <dbReference type="PROSITE" id="PS50887"/>
    </source>
</evidence>
<feature type="domain" description="GGDEF" evidence="2">
    <location>
        <begin position="115"/>
        <end position="237"/>
    </location>
</feature>
<keyword evidence="1" id="KW-0812">Transmembrane</keyword>
<dbReference type="InterPro" id="IPR052163">
    <property type="entry name" value="DGC-Regulatory_Protein"/>
</dbReference>
<dbReference type="InterPro" id="IPR043128">
    <property type="entry name" value="Rev_trsase/Diguanyl_cyclase"/>
</dbReference>
<feature type="transmembrane region" description="Helical" evidence="1">
    <location>
        <begin position="53"/>
        <end position="72"/>
    </location>
</feature>